<dbReference type="Gene3D" id="3.40.50.170">
    <property type="entry name" value="Formyl transferase, N-terminal domain"/>
    <property type="match status" value="1"/>
</dbReference>
<dbReference type="CDD" id="cd08646">
    <property type="entry name" value="FMT_core_Met-tRNA-FMT_N"/>
    <property type="match status" value="1"/>
</dbReference>
<comment type="function">
    <text evidence="1 8">Attaches a formyl group to the free amino group of methionyl-tRNA(fMet). The formyl group appears to play a dual role in the initiator identity of N-formylmethionyl-tRNA by promoting its recognition by IF2 and preventing the misappropriation of this tRNA by the elongation apparatus.</text>
</comment>
<evidence type="ECO:0000259" key="11">
    <source>
        <dbReference type="Pfam" id="PF02911"/>
    </source>
</evidence>
<feature type="region of interest" description="Disordered" evidence="9">
    <location>
        <begin position="179"/>
        <end position="199"/>
    </location>
</feature>
<dbReference type="InterPro" id="IPR037022">
    <property type="entry name" value="Formyl_trans_C_sf"/>
</dbReference>
<comment type="caution">
    <text evidence="12">The sequence shown here is derived from an EMBL/GenBank/DDBJ whole genome shotgun (WGS) entry which is preliminary data.</text>
</comment>
<dbReference type="EMBL" id="MFKF01000150">
    <property type="protein sequence ID" value="OGG52253.1"/>
    <property type="molecule type" value="Genomic_DNA"/>
</dbReference>
<dbReference type="Gene3D" id="3.10.25.10">
    <property type="entry name" value="Formyl transferase, C-terminal domain"/>
    <property type="match status" value="1"/>
</dbReference>
<comment type="catalytic activity">
    <reaction evidence="7 8">
        <text>L-methionyl-tRNA(fMet) + (6R)-10-formyltetrahydrofolate = N-formyl-L-methionyl-tRNA(fMet) + (6S)-5,6,7,8-tetrahydrofolate + H(+)</text>
        <dbReference type="Rhea" id="RHEA:24380"/>
        <dbReference type="Rhea" id="RHEA-COMP:9952"/>
        <dbReference type="Rhea" id="RHEA-COMP:9953"/>
        <dbReference type="ChEBI" id="CHEBI:15378"/>
        <dbReference type="ChEBI" id="CHEBI:57453"/>
        <dbReference type="ChEBI" id="CHEBI:78530"/>
        <dbReference type="ChEBI" id="CHEBI:78844"/>
        <dbReference type="ChEBI" id="CHEBI:195366"/>
        <dbReference type="EC" id="2.1.2.9"/>
    </reaction>
</comment>
<dbReference type="Pfam" id="PF02911">
    <property type="entry name" value="Formyl_trans_C"/>
    <property type="match status" value="1"/>
</dbReference>
<sequence length="305" mass="32231">MGTPDFAVPSLHRLAQSEHPIVAVVTRPDAPQGRGRAFAPPPVKLTADAFGIPALQPEVLSDPGFLGALKAYAADLFVVVAFPILPVEVLKIPRQGSINLHASLLPRYRGAAPVQRAVMAGEKETGLTTFLLTPKMDAGDILMQRRVEIGPEETAGELADRMKRIGADLLAETVDGLASGSLAPVPQPSEGATKAPKLTREDGRIDWSRDAGTLRNLIRGTNPEPGAFTTWRGGLLKVHRAAVAPPAPPGQRGEIVSADAADGVTVATAEGGLRLTEVQLPGKRRLTGAEWVRGYRLQVGEMLGV</sequence>
<evidence type="ECO:0000256" key="7">
    <source>
        <dbReference type="ARBA" id="ARBA00048558"/>
    </source>
</evidence>
<evidence type="ECO:0000256" key="5">
    <source>
        <dbReference type="ARBA" id="ARBA00022679"/>
    </source>
</evidence>
<dbReference type="InterPro" id="IPR041711">
    <property type="entry name" value="Met-tRNA-FMT_N"/>
</dbReference>
<reference evidence="12 13" key="1">
    <citation type="journal article" date="2016" name="Nat. Commun.">
        <title>Thousands of microbial genomes shed light on interconnected biogeochemical processes in an aquifer system.</title>
        <authorList>
            <person name="Anantharaman K."/>
            <person name="Brown C.T."/>
            <person name="Hug L.A."/>
            <person name="Sharon I."/>
            <person name="Castelle C.J."/>
            <person name="Probst A.J."/>
            <person name="Thomas B.C."/>
            <person name="Singh A."/>
            <person name="Wilkins M.J."/>
            <person name="Karaoz U."/>
            <person name="Brodie E.L."/>
            <person name="Williams K.H."/>
            <person name="Hubbard S.S."/>
            <person name="Banfield J.F."/>
        </authorList>
    </citation>
    <scope>NUCLEOTIDE SEQUENCE [LARGE SCALE GENOMIC DNA]</scope>
    <source>
        <strain evidence="13">RIFCSPLOWO2_12_FULL_64_10</strain>
    </source>
</reference>
<dbReference type="AlphaFoldDB" id="A0A1F6CSX2"/>
<name>A0A1F6CSX2_HANXR</name>
<protein>
    <recommendedName>
        <fullName evidence="4 8">Methionyl-tRNA formyltransferase</fullName>
        <ecNumber evidence="3 8">2.1.2.9</ecNumber>
    </recommendedName>
</protein>
<evidence type="ECO:0000313" key="13">
    <source>
        <dbReference type="Proteomes" id="UP000178606"/>
    </source>
</evidence>
<feature type="domain" description="Formyl transferase C-terminal" evidence="11">
    <location>
        <begin position="197"/>
        <end position="296"/>
    </location>
</feature>
<dbReference type="InterPro" id="IPR044135">
    <property type="entry name" value="Met-tRNA-FMT_C"/>
</dbReference>
<dbReference type="GO" id="GO:0004479">
    <property type="term" value="F:methionyl-tRNA formyltransferase activity"/>
    <property type="evidence" value="ECO:0007669"/>
    <property type="project" value="UniProtKB-UniRule"/>
</dbReference>
<dbReference type="PANTHER" id="PTHR11138">
    <property type="entry name" value="METHIONYL-TRNA FORMYLTRANSFERASE"/>
    <property type="match status" value="1"/>
</dbReference>
<dbReference type="SUPFAM" id="SSF53328">
    <property type="entry name" value="Formyltransferase"/>
    <property type="match status" value="1"/>
</dbReference>
<dbReference type="InterPro" id="IPR005794">
    <property type="entry name" value="Fmt"/>
</dbReference>
<dbReference type="Proteomes" id="UP000178606">
    <property type="component" value="Unassembled WGS sequence"/>
</dbReference>
<dbReference type="CDD" id="cd08704">
    <property type="entry name" value="Met_tRNA_FMT_C"/>
    <property type="match status" value="1"/>
</dbReference>
<evidence type="ECO:0000256" key="3">
    <source>
        <dbReference type="ARBA" id="ARBA00012261"/>
    </source>
</evidence>
<keyword evidence="6 8" id="KW-0648">Protein biosynthesis</keyword>
<dbReference type="InterPro" id="IPR005793">
    <property type="entry name" value="Formyl_trans_C"/>
</dbReference>
<evidence type="ECO:0000256" key="2">
    <source>
        <dbReference type="ARBA" id="ARBA00010699"/>
    </source>
</evidence>
<gene>
    <name evidence="8" type="primary">fmt</name>
    <name evidence="12" type="ORF">A3F84_04105</name>
</gene>
<evidence type="ECO:0000256" key="6">
    <source>
        <dbReference type="ARBA" id="ARBA00022917"/>
    </source>
</evidence>
<dbReference type="InterPro" id="IPR011034">
    <property type="entry name" value="Formyl_transferase-like_C_sf"/>
</dbReference>
<feature type="domain" description="Formyl transferase N-terminal" evidence="10">
    <location>
        <begin position="2"/>
        <end position="173"/>
    </location>
</feature>
<dbReference type="InterPro" id="IPR002376">
    <property type="entry name" value="Formyl_transf_N"/>
</dbReference>
<dbReference type="EC" id="2.1.2.9" evidence="3 8"/>
<accession>A0A1F6CSX2</accession>
<evidence type="ECO:0000256" key="4">
    <source>
        <dbReference type="ARBA" id="ARBA00016014"/>
    </source>
</evidence>
<evidence type="ECO:0000256" key="8">
    <source>
        <dbReference type="HAMAP-Rule" id="MF_00182"/>
    </source>
</evidence>
<dbReference type="PANTHER" id="PTHR11138:SF5">
    <property type="entry name" value="METHIONYL-TRNA FORMYLTRANSFERASE, MITOCHONDRIAL"/>
    <property type="match status" value="1"/>
</dbReference>
<proteinExistence type="inferred from homology"/>
<keyword evidence="5 8" id="KW-0808">Transferase</keyword>
<dbReference type="NCBIfam" id="TIGR00460">
    <property type="entry name" value="fmt"/>
    <property type="match status" value="1"/>
</dbReference>
<evidence type="ECO:0000256" key="9">
    <source>
        <dbReference type="SAM" id="MobiDB-lite"/>
    </source>
</evidence>
<comment type="similarity">
    <text evidence="2 8">Belongs to the Fmt family.</text>
</comment>
<dbReference type="HAMAP" id="MF_00182">
    <property type="entry name" value="Formyl_trans"/>
    <property type="match status" value="1"/>
</dbReference>
<dbReference type="InterPro" id="IPR036477">
    <property type="entry name" value="Formyl_transf_N_sf"/>
</dbReference>
<evidence type="ECO:0000256" key="1">
    <source>
        <dbReference type="ARBA" id="ARBA00002606"/>
    </source>
</evidence>
<evidence type="ECO:0000259" key="10">
    <source>
        <dbReference type="Pfam" id="PF00551"/>
    </source>
</evidence>
<evidence type="ECO:0000313" key="12">
    <source>
        <dbReference type="EMBL" id="OGG52253.1"/>
    </source>
</evidence>
<dbReference type="SUPFAM" id="SSF50486">
    <property type="entry name" value="FMT C-terminal domain-like"/>
    <property type="match status" value="1"/>
</dbReference>
<dbReference type="GO" id="GO:0005829">
    <property type="term" value="C:cytosol"/>
    <property type="evidence" value="ECO:0007669"/>
    <property type="project" value="TreeGrafter"/>
</dbReference>
<organism evidence="12 13">
    <name type="scientific">Handelsmanbacteria sp. (strain RIFCSPLOWO2_12_FULL_64_10)</name>
    <dbReference type="NCBI Taxonomy" id="1817868"/>
    <lineage>
        <taxon>Bacteria</taxon>
        <taxon>Candidatus Handelsmaniibacteriota</taxon>
    </lineage>
</organism>
<feature type="binding site" evidence="8">
    <location>
        <begin position="103"/>
        <end position="106"/>
    </location>
    <ligand>
        <name>(6S)-5,6,7,8-tetrahydrofolate</name>
        <dbReference type="ChEBI" id="CHEBI:57453"/>
    </ligand>
</feature>
<dbReference type="Pfam" id="PF00551">
    <property type="entry name" value="Formyl_trans_N"/>
    <property type="match status" value="1"/>
</dbReference>